<sequence>MSTPSSTVASLPTLTQSGAAIALQAASLYATDLGVPMSIAIVDAHAHLLAFTRMDSAKLSSIETAISMATTSASNRLPTSALADHSPSTPVLHLSTPRCTLSGGLPILSPTGALLGAIGCSTGTSLQGEDAAAAGRDAVLALIKREAADEERRIEDERAEVLRLWRLQLRLCLRLRLCARRAATSSPIDGTSSSWPRGAGRPAGRLAFLQQHEPTAPQSSASRDAHRGRQLMLCFVPKVCPGACKSMVP</sequence>
<evidence type="ECO:0000313" key="1">
    <source>
        <dbReference type="EMBL" id="KAJ8108518.1"/>
    </source>
</evidence>
<dbReference type="Proteomes" id="UP001153331">
    <property type="component" value="Unassembled WGS sequence"/>
</dbReference>
<dbReference type="EMBL" id="JAPHNI010000737">
    <property type="protein sequence ID" value="KAJ8108518.1"/>
    <property type="molecule type" value="Genomic_DNA"/>
</dbReference>
<name>A0ACC2I0L6_9PLEO</name>
<protein>
    <submittedName>
        <fullName evidence="1">Uncharacterized protein</fullName>
    </submittedName>
</protein>
<organism evidence="1 2">
    <name type="scientific">Boeremia exigua</name>
    <dbReference type="NCBI Taxonomy" id="749465"/>
    <lineage>
        <taxon>Eukaryota</taxon>
        <taxon>Fungi</taxon>
        <taxon>Dikarya</taxon>
        <taxon>Ascomycota</taxon>
        <taxon>Pezizomycotina</taxon>
        <taxon>Dothideomycetes</taxon>
        <taxon>Pleosporomycetidae</taxon>
        <taxon>Pleosporales</taxon>
        <taxon>Pleosporineae</taxon>
        <taxon>Didymellaceae</taxon>
        <taxon>Boeremia</taxon>
    </lineage>
</organism>
<comment type="caution">
    <text evidence="1">The sequence shown here is derived from an EMBL/GenBank/DDBJ whole genome shotgun (WGS) entry which is preliminary data.</text>
</comment>
<proteinExistence type="predicted"/>
<accession>A0ACC2I0L6</accession>
<reference evidence="1" key="1">
    <citation type="submission" date="2022-11" db="EMBL/GenBank/DDBJ databases">
        <title>Genome Sequence of Boeremia exigua.</title>
        <authorList>
            <person name="Buettner E."/>
        </authorList>
    </citation>
    <scope>NUCLEOTIDE SEQUENCE</scope>
    <source>
        <strain evidence="1">CU02</strain>
    </source>
</reference>
<keyword evidence="2" id="KW-1185">Reference proteome</keyword>
<gene>
    <name evidence="1" type="ORF">OPT61_g8118</name>
</gene>
<evidence type="ECO:0000313" key="2">
    <source>
        <dbReference type="Proteomes" id="UP001153331"/>
    </source>
</evidence>